<keyword evidence="4" id="KW-0716">Sensory transduction</keyword>
<evidence type="ECO:0000256" key="4">
    <source>
        <dbReference type="ARBA" id="ARBA00022606"/>
    </source>
</evidence>
<evidence type="ECO:0000256" key="9">
    <source>
        <dbReference type="ARBA" id="ARBA00023157"/>
    </source>
</evidence>
<evidence type="ECO:0000256" key="5">
    <source>
        <dbReference type="ARBA" id="ARBA00022692"/>
    </source>
</evidence>
<dbReference type="PANTHER" id="PTHR11923:SF69">
    <property type="entry name" value="SENSORY NEURON MEMBRANE PROTEIN 1"/>
    <property type="match status" value="1"/>
</dbReference>
<evidence type="ECO:0000313" key="13">
    <source>
        <dbReference type="EnsemblMetazoa" id="XP_050507510.1"/>
    </source>
</evidence>
<evidence type="ECO:0000256" key="7">
    <source>
        <dbReference type="ARBA" id="ARBA00022989"/>
    </source>
</evidence>
<comment type="subcellular location">
    <subcellularLocation>
        <location evidence="1">Cell membrane</location>
        <topology evidence="1">Multi-pass membrane protein</topology>
    </subcellularLocation>
</comment>
<dbReference type="RefSeq" id="XP_050507510.1">
    <property type="nucleotide sequence ID" value="XM_050651553.1"/>
</dbReference>
<evidence type="ECO:0000256" key="1">
    <source>
        <dbReference type="ARBA" id="ARBA00004651"/>
    </source>
</evidence>
<keyword evidence="5 12" id="KW-0812">Transmembrane</keyword>
<evidence type="ECO:0000256" key="3">
    <source>
        <dbReference type="ARBA" id="ARBA00022475"/>
    </source>
</evidence>
<dbReference type="GeneID" id="126885120"/>
<proteinExistence type="inferred from homology"/>
<keyword evidence="14" id="KW-1185">Reference proteome</keyword>
<evidence type="ECO:0000256" key="11">
    <source>
        <dbReference type="ARBA" id="ARBA00023180"/>
    </source>
</evidence>
<dbReference type="PRINTS" id="PR01609">
    <property type="entry name" value="CD36FAMILY"/>
</dbReference>
<dbReference type="PANTHER" id="PTHR11923">
    <property type="entry name" value="SCAVENGER RECEPTOR CLASS B TYPE-1 SR-B1"/>
    <property type="match status" value="1"/>
</dbReference>
<keyword evidence="8 12" id="KW-0472">Membrane</keyword>
<keyword evidence="6" id="KW-0552">Olfaction</keyword>
<dbReference type="EnsemblMetazoa" id="XM_050651553.1">
    <property type="protein sequence ID" value="XP_050507510.1"/>
    <property type="gene ID" value="LOC126885120"/>
</dbReference>
<dbReference type="Pfam" id="PF01130">
    <property type="entry name" value="CD36"/>
    <property type="match status" value="1"/>
</dbReference>
<evidence type="ECO:0000313" key="14">
    <source>
        <dbReference type="Proteomes" id="UP001652700"/>
    </source>
</evidence>
<evidence type="ECO:0000256" key="6">
    <source>
        <dbReference type="ARBA" id="ARBA00022725"/>
    </source>
</evidence>
<evidence type="ECO:0000256" key="8">
    <source>
        <dbReference type="ARBA" id="ARBA00023136"/>
    </source>
</evidence>
<name>A0ABM5KBE3_DIAVI</name>
<keyword evidence="9" id="KW-1015">Disulfide bond</keyword>
<comment type="similarity">
    <text evidence="2">Belongs to the CD36 family.</text>
</comment>
<keyword evidence="11" id="KW-0325">Glycoprotein</keyword>
<organism evidence="13 14">
    <name type="scientific">Diabrotica virgifera virgifera</name>
    <name type="common">western corn rootworm</name>
    <dbReference type="NCBI Taxonomy" id="50390"/>
    <lineage>
        <taxon>Eukaryota</taxon>
        <taxon>Metazoa</taxon>
        <taxon>Ecdysozoa</taxon>
        <taxon>Arthropoda</taxon>
        <taxon>Hexapoda</taxon>
        <taxon>Insecta</taxon>
        <taxon>Pterygota</taxon>
        <taxon>Neoptera</taxon>
        <taxon>Endopterygota</taxon>
        <taxon>Coleoptera</taxon>
        <taxon>Polyphaga</taxon>
        <taxon>Cucujiformia</taxon>
        <taxon>Chrysomeloidea</taxon>
        <taxon>Chrysomelidae</taxon>
        <taxon>Galerucinae</taxon>
        <taxon>Diabroticina</taxon>
        <taxon>Diabroticites</taxon>
        <taxon>Diabrotica</taxon>
    </lineage>
</organism>
<keyword evidence="10" id="KW-0675">Receptor</keyword>
<protein>
    <recommendedName>
        <fullName evidence="15">Sensory neuron membrane protein 1-like</fullName>
    </recommendedName>
</protein>
<evidence type="ECO:0000256" key="2">
    <source>
        <dbReference type="ARBA" id="ARBA00010532"/>
    </source>
</evidence>
<dbReference type="InterPro" id="IPR002159">
    <property type="entry name" value="CD36_fam"/>
</dbReference>
<feature type="transmembrane region" description="Helical" evidence="12">
    <location>
        <begin position="388"/>
        <end position="406"/>
    </location>
</feature>
<keyword evidence="3" id="KW-1003">Cell membrane</keyword>
<evidence type="ECO:0008006" key="15">
    <source>
        <dbReference type="Google" id="ProtNLM"/>
    </source>
</evidence>
<accession>A0ABM5KBE3</accession>
<evidence type="ECO:0000256" key="10">
    <source>
        <dbReference type="ARBA" id="ARBA00023170"/>
    </source>
</evidence>
<reference evidence="13" key="1">
    <citation type="submission" date="2025-05" db="UniProtKB">
        <authorList>
            <consortium name="EnsemblMetazoa"/>
        </authorList>
    </citation>
    <scope>IDENTIFICATION</scope>
</reference>
<dbReference type="Proteomes" id="UP001652700">
    <property type="component" value="Unplaced"/>
</dbReference>
<keyword evidence="7 12" id="KW-1133">Transmembrane helix</keyword>
<evidence type="ECO:0000256" key="12">
    <source>
        <dbReference type="SAM" id="Phobius"/>
    </source>
</evidence>
<sequence length="464" mass="52128">MEVHNGATPILQQVGPYYYDEYKEKINVVDNDAEDSLQYDAFDTYQFNKTLSGSLSDEDYVTIIHPLLVGMVNTVTATSPALLSIVNQAITHIFNEPKTIYLTDKVKNIMFNGMELNCQGSDFASKAVCTQIKSQMKGVKESPTQKNVLLFSLIGPRNATIADTIKIMRGIKNYRDLGRVLEVNGKKDIGLWGTEECNRFKGTDGWIIPPLLKPEEGIKCYTTHLCRNIALDYVRDDVVKGINVRRYEGNLGDQQNNPADKCYCPESRPCLKTGTFELSKCVGAPIIASLPHFLDADESLLTQVKGLSPVHEDHIMNVNIDPMTSAPISVRIRVQMNLEIAPNPKITIMNNLTTALHPIFWLEDGLDLEGPLFTKISNIFILLKMAHIMKWLFLVASIGVFGYGSYTHFKSSKKVKITPVHQRTTTDDNPVKRSTNELISQLRNEGKNGYTNNIMSGHEFDRYK</sequence>